<protein>
    <recommendedName>
        <fullName evidence="4">Glycine zipper domain-containing protein</fullName>
    </recommendedName>
</protein>
<dbReference type="EMBL" id="ARQD01000005">
    <property type="protein sequence ID" value="KIX84897.1"/>
    <property type="molecule type" value="Genomic_DNA"/>
</dbReference>
<proteinExistence type="predicted"/>
<reference evidence="2 3" key="1">
    <citation type="journal article" date="2013" name="Proc. Natl. Acad. Sci. U.S.A.">
        <title>Candidate phylum TM6 genome recovered from a hospital sink biofilm provides genomic insights into this uncultivated phylum.</title>
        <authorList>
            <person name="McLean J.S."/>
            <person name="Lombardo M.J."/>
            <person name="Badger J.H."/>
            <person name="Edlund A."/>
            <person name="Novotny M."/>
            <person name="Yee-Greenbaum J."/>
            <person name="Vyahhi N."/>
            <person name="Hall A.P."/>
            <person name="Yang Y."/>
            <person name="Dupont C.L."/>
            <person name="Ziegler M.G."/>
            <person name="Chitsaz H."/>
            <person name="Allen A.E."/>
            <person name="Yooseph S."/>
            <person name="Tesler G."/>
            <person name="Pevzner P.A."/>
            <person name="Friedman R.M."/>
            <person name="Nealson K.H."/>
            <person name="Venter J.C."/>
            <person name="Lasken R.S."/>
        </authorList>
    </citation>
    <scope>NUCLEOTIDE SEQUENCE [LARGE SCALE GENOMIC DNA]</scope>
    <source>
        <strain evidence="2 3">TM6SC1</strain>
    </source>
</reference>
<accession>A0A0D2K3L8</accession>
<dbReference type="Proteomes" id="UP000032214">
    <property type="component" value="Unassembled WGS sequence"/>
</dbReference>
<keyword evidence="1" id="KW-0732">Signal</keyword>
<comment type="caution">
    <text evidence="2">The sequence shown here is derived from an EMBL/GenBank/DDBJ whole genome shotgun (WGS) entry which is preliminary data.</text>
</comment>
<evidence type="ECO:0000313" key="2">
    <source>
        <dbReference type="EMBL" id="KIX84897.1"/>
    </source>
</evidence>
<sequence length="231" mass="25378">MNKYILYVSLLGLYVSTISAATSVDSLEQEITYGLQVDINHADISDISDCIQVYHQAIGAPKNYTYQAMSKITAELQKNERLNPYIVSISNNTNYSYRFDPDNSSVRLYNPTRLVPTSYKSAVGWGVGTGLLGSIAAGAATGIAALGSWVSAGIIGGVTGYYVRKGNIERAECASPWMLTKHTRIEPGQNAEFILFAQRTGKLYDAQNFRLAFKAKPTHYRVVKMSARQIA</sequence>
<feature type="signal peptide" evidence="1">
    <location>
        <begin position="1"/>
        <end position="20"/>
    </location>
</feature>
<organism evidence="2 3">
    <name type="scientific">candidate division TM6 bacterium JCVI TM6SC1</name>
    <dbReference type="NCBI Taxonomy" id="1306947"/>
    <lineage>
        <taxon>Bacteria</taxon>
        <taxon>Candidatus Babelota</taxon>
        <taxon>Vermiphilus</taxon>
    </lineage>
</organism>
<gene>
    <name evidence="2" type="ORF">J120_04830</name>
</gene>
<evidence type="ECO:0008006" key="4">
    <source>
        <dbReference type="Google" id="ProtNLM"/>
    </source>
</evidence>
<name>A0A0D2K3L8_9BACT</name>
<dbReference type="STRING" id="1306947.J120_04830"/>
<keyword evidence="3" id="KW-1185">Reference proteome</keyword>
<feature type="chain" id="PRO_5002262345" description="Glycine zipper domain-containing protein" evidence="1">
    <location>
        <begin position="21"/>
        <end position="231"/>
    </location>
</feature>
<dbReference type="AlphaFoldDB" id="A0A0D2K3L8"/>
<evidence type="ECO:0000313" key="3">
    <source>
        <dbReference type="Proteomes" id="UP000032214"/>
    </source>
</evidence>
<evidence type="ECO:0000256" key="1">
    <source>
        <dbReference type="SAM" id="SignalP"/>
    </source>
</evidence>